<evidence type="ECO:0000259" key="8">
    <source>
        <dbReference type="Pfam" id="PF00108"/>
    </source>
</evidence>
<evidence type="ECO:0000313" key="11">
    <source>
        <dbReference type="Proteomes" id="UP000464754"/>
    </source>
</evidence>
<dbReference type="Gene3D" id="3.40.47.10">
    <property type="match status" value="2"/>
</dbReference>
<name>A0A6N4TG39_9FIRM</name>
<dbReference type="SUPFAM" id="SSF53901">
    <property type="entry name" value="Thiolase-like"/>
    <property type="match status" value="2"/>
</dbReference>
<evidence type="ECO:0000259" key="9">
    <source>
        <dbReference type="Pfam" id="PF02803"/>
    </source>
</evidence>
<evidence type="ECO:0000256" key="4">
    <source>
        <dbReference type="ARBA" id="ARBA00023315"/>
    </source>
</evidence>
<feature type="domain" description="Thiolase C-terminal" evidence="9">
    <location>
        <begin position="271"/>
        <end position="399"/>
    </location>
</feature>
<dbReference type="PROSITE" id="PS00099">
    <property type="entry name" value="THIOLASE_3"/>
    <property type="match status" value="1"/>
</dbReference>
<dbReference type="Pfam" id="PF00108">
    <property type="entry name" value="Thiolase_N"/>
    <property type="match status" value="1"/>
</dbReference>
<gene>
    <name evidence="10" type="ORF">Aargi30884_03070</name>
</gene>
<dbReference type="AlphaFoldDB" id="A0A6N4TG39"/>
<dbReference type="KEGG" id="aarg:Aargi30884_03070"/>
<dbReference type="InterPro" id="IPR020613">
    <property type="entry name" value="Thiolase_CS"/>
</dbReference>
<feature type="active site" description="Acyl-thioester intermediate" evidence="6">
    <location>
        <position position="88"/>
    </location>
</feature>
<evidence type="ECO:0000256" key="7">
    <source>
        <dbReference type="RuleBase" id="RU003557"/>
    </source>
</evidence>
<dbReference type="FunFam" id="3.40.47.10:FF:000010">
    <property type="entry name" value="Acetyl-CoA acetyltransferase (Thiolase)"/>
    <property type="match status" value="1"/>
</dbReference>
<dbReference type="InterPro" id="IPR020610">
    <property type="entry name" value="Thiolase_AS"/>
</dbReference>
<dbReference type="RefSeq" id="WP_115714618.1">
    <property type="nucleotide sequence ID" value="NZ_AP019695.1"/>
</dbReference>
<dbReference type="NCBIfam" id="TIGR01930">
    <property type="entry name" value="AcCoA-C-Actrans"/>
    <property type="match status" value="1"/>
</dbReference>
<dbReference type="InterPro" id="IPR016039">
    <property type="entry name" value="Thiolase-like"/>
</dbReference>
<accession>A0A6N4TG39</accession>
<evidence type="ECO:0000256" key="3">
    <source>
        <dbReference type="ARBA" id="ARBA00022679"/>
    </source>
</evidence>
<keyword evidence="4 7" id="KW-0012">Acyltransferase</keyword>
<dbReference type="InterPro" id="IPR002155">
    <property type="entry name" value="Thiolase"/>
</dbReference>
<evidence type="ECO:0000256" key="2">
    <source>
        <dbReference type="ARBA" id="ARBA00012705"/>
    </source>
</evidence>
<evidence type="ECO:0000313" key="10">
    <source>
        <dbReference type="EMBL" id="BBK21404.1"/>
    </source>
</evidence>
<dbReference type="PIRSF" id="PIRSF000429">
    <property type="entry name" value="Ac-CoA_Ac_transf"/>
    <property type="match status" value="1"/>
</dbReference>
<comment type="similarity">
    <text evidence="1 7">Belongs to the thiolase-like superfamily. Thiolase family.</text>
</comment>
<proteinExistence type="inferred from homology"/>
<dbReference type="InterPro" id="IPR020615">
    <property type="entry name" value="Thiolase_acyl_enz_int_AS"/>
</dbReference>
<dbReference type="PROSITE" id="PS00737">
    <property type="entry name" value="THIOLASE_2"/>
    <property type="match status" value="1"/>
</dbReference>
<evidence type="ECO:0000256" key="6">
    <source>
        <dbReference type="PIRSR" id="PIRSR000429-1"/>
    </source>
</evidence>
<dbReference type="EMBL" id="AP019695">
    <property type="protein sequence ID" value="BBK21404.1"/>
    <property type="molecule type" value="Genomic_DNA"/>
</dbReference>
<reference evidence="11" key="1">
    <citation type="submission" date="2019-05" db="EMBL/GenBank/DDBJ databases">
        <title>Complete genome sequencing of Absiella argi strain JCM 30884.</title>
        <authorList>
            <person name="Sakamoto M."/>
            <person name="Murakami T."/>
            <person name="Mori H."/>
        </authorList>
    </citation>
    <scope>NUCLEOTIDE SEQUENCE [LARGE SCALE GENOMIC DNA]</scope>
    <source>
        <strain evidence="11">JCM 30884</strain>
    </source>
</reference>
<feature type="active site" description="Proton acceptor" evidence="6">
    <location>
        <position position="357"/>
    </location>
</feature>
<dbReference type="PANTHER" id="PTHR18919">
    <property type="entry name" value="ACETYL-COA C-ACYLTRANSFERASE"/>
    <property type="match status" value="1"/>
</dbReference>
<dbReference type="EC" id="2.3.1.9" evidence="2"/>
<evidence type="ECO:0000256" key="5">
    <source>
        <dbReference type="ARBA" id="ARBA00030755"/>
    </source>
</evidence>
<dbReference type="InterPro" id="IPR020617">
    <property type="entry name" value="Thiolase_C"/>
</dbReference>
<organism evidence="10 11">
    <name type="scientific">Amedibacterium intestinale</name>
    <dbReference type="NCBI Taxonomy" id="2583452"/>
    <lineage>
        <taxon>Bacteria</taxon>
        <taxon>Bacillati</taxon>
        <taxon>Bacillota</taxon>
        <taxon>Erysipelotrichia</taxon>
        <taxon>Erysipelotrichales</taxon>
        <taxon>Erysipelotrichaceae</taxon>
        <taxon>Amedibacterium</taxon>
    </lineage>
</organism>
<keyword evidence="11" id="KW-1185">Reference proteome</keyword>
<dbReference type="CDD" id="cd00751">
    <property type="entry name" value="thiolase"/>
    <property type="match status" value="1"/>
</dbReference>
<dbReference type="PROSITE" id="PS00098">
    <property type="entry name" value="THIOLASE_1"/>
    <property type="match status" value="1"/>
</dbReference>
<dbReference type="GO" id="GO:0003985">
    <property type="term" value="F:acetyl-CoA C-acetyltransferase activity"/>
    <property type="evidence" value="ECO:0007669"/>
    <property type="project" value="UniProtKB-EC"/>
</dbReference>
<keyword evidence="3 7" id="KW-0808">Transferase</keyword>
<dbReference type="PANTHER" id="PTHR18919:SF107">
    <property type="entry name" value="ACETYL-COA ACETYLTRANSFERASE, CYTOSOLIC"/>
    <property type="match status" value="1"/>
</dbReference>
<dbReference type="Pfam" id="PF02803">
    <property type="entry name" value="Thiolase_C"/>
    <property type="match status" value="1"/>
</dbReference>
<evidence type="ECO:0000256" key="1">
    <source>
        <dbReference type="ARBA" id="ARBA00010982"/>
    </source>
</evidence>
<feature type="active site" description="Proton acceptor" evidence="6">
    <location>
        <position position="387"/>
    </location>
</feature>
<feature type="domain" description="Thiolase N-terminal" evidence="8">
    <location>
        <begin position="5"/>
        <end position="263"/>
    </location>
</feature>
<sequence>MKKTYVISAKRSAIGSFLGSLTTVSPLDLGTTVVKALLEDAKVAPENVDELICGNVLGAGLGQNIARQILLEAGIPETVCAHSVNMVCGSGLRTVMEGVMSIQTGFNDIVIAGGVESMSGAPYLIPANTRTGNKMGDFKVTDHMIYDALTDAKHKIHMGVTAENIAKKYNITREMQDEFAYASQQKAIAAVDGGRFKDEIVPVEVKLRKETVIFDTDEHPNRKSTPEKLAKLRPAFIKDGTVTAGNASGINDGASFVLLASEEAVEKYNLTPICEIIGIGQGGVDPLTMGLGPTPAIRNALNYADLKLQDIELVELNEAFAAQSLGVIHELVEEHGIDREEFMAKTNVNGGAIALGHPVGASGNRILVSLIHEMVKRDVKLGLASLCIGGGQGTAVIVKRP</sequence>
<dbReference type="InterPro" id="IPR020616">
    <property type="entry name" value="Thiolase_N"/>
</dbReference>
<dbReference type="Proteomes" id="UP000464754">
    <property type="component" value="Chromosome"/>
</dbReference>
<protein>
    <recommendedName>
        <fullName evidence="2">acetyl-CoA C-acetyltransferase</fullName>
        <ecNumber evidence="2">2.3.1.9</ecNumber>
    </recommendedName>
    <alternativeName>
        <fullName evidence="5">Acetoacetyl-CoA thiolase</fullName>
    </alternativeName>
</protein>